<dbReference type="InterPro" id="IPR014445">
    <property type="entry name" value="Gln-dep_NAD_synthase"/>
</dbReference>
<feature type="active site" description="For glutaminase activity" evidence="7">
    <location>
        <position position="131"/>
    </location>
</feature>
<dbReference type="AlphaFoldDB" id="A0A6H2HA75"/>
<dbReference type="PROSITE" id="PS50263">
    <property type="entry name" value="CN_HYDROLASE"/>
    <property type="match status" value="1"/>
</dbReference>
<comment type="similarity">
    <text evidence="2 7 8">In the C-terminal section; belongs to the NAD synthetase family.</text>
</comment>
<keyword evidence="12" id="KW-1185">Reference proteome</keyword>
<evidence type="ECO:0000256" key="2">
    <source>
        <dbReference type="ARBA" id="ARBA00007145"/>
    </source>
</evidence>
<feature type="binding site" evidence="7">
    <location>
        <position position="197"/>
    </location>
    <ligand>
        <name>L-glutamine</name>
        <dbReference type="ChEBI" id="CHEBI:58359"/>
    </ligand>
</feature>
<evidence type="ECO:0000313" key="11">
    <source>
        <dbReference type="EMBL" id="QJC56782.1"/>
    </source>
</evidence>
<dbReference type="EMBL" id="CP051461">
    <property type="protein sequence ID" value="QJC56782.1"/>
    <property type="molecule type" value="Genomic_DNA"/>
</dbReference>
<dbReference type="PANTHER" id="PTHR23090">
    <property type="entry name" value="NH 3 /GLUTAMINE-DEPENDENT NAD + SYNTHETASE"/>
    <property type="match status" value="1"/>
</dbReference>
<dbReference type="GO" id="GO:0005524">
    <property type="term" value="F:ATP binding"/>
    <property type="evidence" value="ECO:0007669"/>
    <property type="project" value="UniProtKB-UniRule"/>
</dbReference>
<dbReference type="InterPro" id="IPR014729">
    <property type="entry name" value="Rossmann-like_a/b/a_fold"/>
</dbReference>
<dbReference type="RefSeq" id="WP_168922390.1">
    <property type="nucleotide sequence ID" value="NZ_CP051461.1"/>
</dbReference>
<feature type="binding site" evidence="7">
    <location>
        <begin position="313"/>
        <end position="320"/>
    </location>
    <ligand>
        <name>ATP</name>
        <dbReference type="ChEBI" id="CHEBI:30616"/>
    </ligand>
</feature>
<dbReference type="KEGG" id="pvac:HC248_02093"/>
<dbReference type="NCBIfam" id="NF010588">
    <property type="entry name" value="PRK13981.1"/>
    <property type="match status" value="1"/>
</dbReference>
<dbReference type="CDD" id="cd07570">
    <property type="entry name" value="GAT_Gln-NAD-synth"/>
    <property type="match status" value="1"/>
</dbReference>
<feature type="binding site" evidence="7">
    <location>
        <position position="203"/>
    </location>
    <ligand>
        <name>L-glutamine</name>
        <dbReference type="ChEBI" id="CHEBI:58359"/>
    </ligand>
</feature>
<dbReference type="InterPro" id="IPR003010">
    <property type="entry name" value="C-N_Hydrolase"/>
</dbReference>
<evidence type="ECO:0000259" key="10">
    <source>
        <dbReference type="PROSITE" id="PS50263"/>
    </source>
</evidence>
<evidence type="ECO:0000256" key="3">
    <source>
        <dbReference type="ARBA" id="ARBA00022598"/>
    </source>
</evidence>
<evidence type="ECO:0000256" key="7">
    <source>
        <dbReference type="HAMAP-Rule" id="MF_02090"/>
    </source>
</evidence>
<evidence type="ECO:0000256" key="8">
    <source>
        <dbReference type="PIRNR" id="PIRNR006630"/>
    </source>
</evidence>
<reference evidence="11 12" key="1">
    <citation type="submission" date="2020-04" db="EMBL/GenBank/DDBJ databases">
        <title>Complete genome of a Psychrophilic, Marine, Gas Vacuolate Bacterium Polaromonas vacuolata KCTC 22033T.</title>
        <authorList>
            <person name="Hwang K."/>
            <person name="Kim K.M."/>
        </authorList>
    </citation>
    <scope>NUCLEOTIDE SEQUENCE [LARGE SCALE GENOMIC DNA]</scope>
    <source>
        <strain evidence="11 12">KCTC 22033</strain>
    </source>
</reference>
<dbReference type="GO" id="GO:0009435">
    <property type="term" value="P:NAD+ biosynthetic process"/>
    <property type="evidence" value="ECO:0007669"/>
    <property type="project" value="UniProtKB-UniRule"/>
</dbReference>
<name>A0A6H2HA75_9BURK</name>
<feature type="active site" description="Nucleophile; for glutaminase activity" evidence="7">
    <location>
        <position position="171"/>
    </location>
</feature>
<dbReference type="EC" id="6.3.5.1" evidence="7 8"/>
<dbReference type="GO" id="GO:0003952">
    <property type="term" value="F:NAD+ synthase (glutamine-hydrolyzing) activity"/>
    <property type="evidence" value="ECO:0007669"/>
    <property type="project" value="UniProtKB-UniRule"/>
</dbReference>
<dbReference type="Proteomes" id="UP000502041">
    <property type="component" value="Chromosome"/>
</dbReference>
<keyword evidence="6 7" id="KW-0520">NAD</keyword>
<proteinExistence type="inferred from homology"/>
<feature type="binding site" evidence="7">
    <location>
        <position position="425"/>
    </location>
    <ligand>
        <name>deamido-NAD(+)</name>
        <dbReference type="ChEBI" id="CHEBI:58437"/>
        <note>ligand shared between two neighboring subunits</note>
    </ligand>
</feature>
<dbReference type="Pfam" id="PF02540">
    <property type="entry name" value="NAD_synthase"/>
    <property type="match status" value="1"/>
</dbReference>
<dbReference type="InterPro" id="IPR022310">
    <property type="entry name" value="NAD/GMP_synthase"/>
</dbReference>
<protein>
    <recommendedName>
        <fullName evidence="7 8">Glutamine-dependent NAD(+) synthetase</fullName>
        <ecNumber evidence="7 8">6.3.5.1</ecNumber>
    </recommendedName>
    <alternativeName>
        <fullName evidence="7 8">NAD(+) synthase [glutamine-hydrolyzing]</fullName>
    </alternativeName>
</protein>
<keyword evidence="4 7" id="KW-0547">Nucleotide-binding</keyword>
<keyword evidence="3 7" id="KW-0436">Ligase</keyword>
<feature type="binding site" evidence="7">
    <location>
        <position position="396"/>
    </location>
    <ligand>
        <name>deamido-NAD(+)</name>
        <dbReference type="ChEBI" id="CHEBI:58437"/>
        <note>ligand shared between two neighboring subunits</note>
    </ligand>
</feature>
<comment type="catalytic activity">
    <reaction evidence="7 8">
        <text>deamido-NAD(+) + L-glutamine + ATP + H2O = L-glutamate + AMP + diphosphate + NAD(+) + H(+)</text>
        <dbReference type="Rhea" id="RHEA:24384"/>
        <dbReference type="ChEBI" id="CHEBI:15377"/>
        <dbReference type="ChEBI" id="CHEBI:15378"/>
        <dbReference type="ChEBI" id="CHEBI:29985"/>
        <dbReference type="ChEBI" id="CHEBI:30616"/>
        <dbReference type="ChEBI" id="CHEBI:33019"/>
        <dbReference type="ChEBI" id="CHEBI:57540"/>
        <dbReference type="ChEBI" id="CHEBI:58359"/>
        <dbReference type="ChEBI" id="CHEBI:58437"/>
        <dbReference type="ChEBI" id="CHEBI:456215"/>
        <dbReference type="EC" id="6.3.5.1"/>
    </reaction>
</comment>
<comment type="similarity">
    <text evidence="9">Belongs to the NAD synthetase family.</text>
</comment>
<dbReference type="InterPro" id="IPR003694">
    <property type="entry name" value="NAD_synthase"/>
</dbReference>
<dbReference type="UniPathway" id="UPA00253">
    <property type="reaction ID" value="UER00334"/>
</dbReference>
<feature type="binding site" evidence="7">
    <location>
        <position position="420"/>
    </location>
    <ligand>
        <name>ATP</name>
        <dbReference type="ChEBI" id="CHEBI:30616"/>
    </ligand>
</feature>
<dbReference type="PIRSF" id="PIRSF006630">
    <property type="entry name" value="NADS_GAT"/>
    <property type="match status" value="1"/>
</dbReference>
<feature type="active site" description="Proton acceptor; for glutaminase activity" evidence="7">
    <location>
        <position position="43"/>
    </location>
</feature>
<dbReference type="SUPFAM" id="SSF52402">
    <property type="entry name" value="Adenine nucleotide alpha hydrolases-like"/>
    <property type="match status" value="1"/>
</dbReference>
<dbReference type="CDD" id="cd00553">
    <property type="entry name" value="NAD_synthase"/>
    <property type="match status" value="1"/>
</dbReference>
<evidence type="ECO:0000256" key="5">
    <source>
        <dbReference type="ARBA" id="ARBA00022840"/>
    </source>
</evidence>
<dbReference type="FunFam" id="3.40.50.620:FF:000106">
    <property type="entry name" value="Glutamine-dependent NAD(+) synthetase"/>
    <property type="match status" value="1"/>
</dbReference>
<dbReference type="Gene3D" id="3.60.110.10">
    <property type="entry name" value="Carbon-nitrogen hydrolase"/>
    <property type="match status" value="1"/>
</dbReference>
<dbReference type="PANTHER" id="PTHR23090:SF9">
    <property type="entry name" value="GLUTAMINE-DEPENDENT NAD(+) SYNTHETASE"/>
    <property type="match status" value="1"/>
</dbReference>
<keyword evidence="5 7" id="KW-0067">ATP-binding</keyword>
<feature type="binding site" evidence="7">
    <location>
        <position position="541"/>
    </location>
    <ligand>
        <name>deamido-NAD(+)</name>
        <dbReference type="ChEBI" id="CHEBI:58437"/>
        <note>ligand shared between two neighboring subunits</note>
    </ligand>
</feature>
<evidence type="ECO:0000256" key="4">
    <source>
        <dbReference type="ARBA" id="ARBA00022741"/>
    </source>
</evidence>
<gene>
    <name evidence="7 11" type="primary">nadE</name>
    <name evidence="11" type="ORF">HC248_02093</name>
</gene>
<dbReference type="InterPro" id="IPR036526">
    <property type="entry name" value="C-N_Hydrolase_sf"/>
</dbReference>
<sequence length="570" mass="62141">MLLKICVAQLNFCVGDLSGNAQKIIAAAKSAYANGARLLLTPELAICGYAAEDLFLRAAFTQACDDAVNLVARELAGLKGLIVVLGTPTSGNSGSGDESDAGLRTKSIAVQQRHNAARVICEGQVMATYAKRELPNYQVFDERRYFTPGQGTCVFSVGTGDAAIRIGLLICEDAWFDEPARLAKEAGAELLLVMNASPFHAGKGVEREAMMCKRALATELPLVYAHLVGGQDEIVFEGRSFALQADGQLAGRAPSFKEDLFEVEISRLPSTQAINLSARIAPLRRLDADLWDALVLGVRDYLGKNGFPGALIGLSGGIDSALVLAIAVDALGADKVRTVMMPSPYTANISWIDAREMAKRMNVRYDEISIVPQFEAFKTSLATEFAGLEEGTAEENIQARIRGVFLMALSNKFGSIVLTTGNKSEMATGYCTLYGDMAGGFAVIKDVLKTAVFRLARWRNENDPYGTGQNPIPERIITRPPSAELRAEQTDQDSLPPYEVLDEILERYMENDECIESLLAAGFDAAVIERVTRLIKLNEYKRRQSPVGIRVSHRSFGKDWRYPITSKFRA</sequence>
<comment type="function">
    <text evidence="7">Catalyzes the ATP-dependent amidation of deamido-NAD to form NAD. Uses L-glutamine as a nitrogen source.</text>
</comment>
<evidence type="ECO:0000313" key="12">
    <source>
        <dbReference type="Proteomes" id="UP000502041"/>
    </source>
</evidence>
<organism evidence="11 12">
    <name type="scientific">Polaromonas vacuolata</name>
    <dbReference type="NCBI Taxonomy" id="37448"/>
    <lineage>
        <taxon>Bacteria</taxon>
        <taxon>Pseudomonadati</taxon>
        <taxon>Pseudomonadota</taxon>
        <taxon>Betaproteobacteria</taxon>
        <taxon>Burkholderiales</taxon>
        <taxon>Comamonadaceae</taxon>
        <taxon>Polaromonas</taxon>
    </lineage>
</organism>
<feature type="binding site" evidence="7">
    <location>
        <position position="137"/>
    </location>
    <ligand>
        <name>L-glutamine</name>
        <dbReference type="ChEBI" id="CHEBI:58359"/>
    </ligand>
</feature>
<comment type="pathway">
    <text evidence="1 7 8">Cofactor biosynthesis; NAD(+) biosynthesis; NAD(+) from deamido-NAD(+) (L-Gln route): step 1/1.</text>
</comment>
<dbReference type="SUPFAM" id="SSF56317">
    <property type="entry name" value="Carbon-nitrogen hydrolase"/>
    <property type="match status" value="1"/>
</dbReference>
<dbReference type="GO" id="GO:0008795">
    <property type="term" value="F:NAD+ synthase activity"/>
    <property type="evidence" value="ECO:0007669"/>
    <property type="project" value="UniProtKB-UniRule"/>
</dbReference>
<evidence type="ECO:0000256" key="6">
    <source>
        <dbReference type="ARBA" id="ARBA00023027"/>
    </source>
</evidence>
<dbReference type="GO" id="GO:0005737">
    <property type="term" value="C:cytoplasm"/>
    <property type="evidence" value="ECO:0007669"/>
    <property type="project" value="InterPro"/>
</dbReference>
<dbReference type="NCBIfam" id="TIGR00552">
    <property type="entry name" value="nadE"/>
    <property type="match status" value="1"/>
</dbReference>
<dbReference type="Pfam" id="PF00795">
    <property type="entry name" value="CN_hydrolase"/>
    <property type="match status" value="1"/>
</dbReference>
<feature type="domain" description="CN hydrolase" evidence="10">
    <location>
        <begin position="3"/>
        <end position="267"/>
    </location>
</feature>
<dbReference type="GO" id="GO:0004359">
    <property type="term" value="F:glutaminase activity"/>
    <property type="evidence" value="ECO:0007669"/>
    <property type="project" value="InterPro"/>
</dbReference>
<evidence type="ECO:0000256" key="9">
    <source>
        <dbReference type="RuleBase" id="RU003811"/>
    </source>
</evidence>
<dbReference type="HAMAP" id="MF_02090">
    <property type="entry name" value="NadE_glutamine_dep"/>
    <property type="match status" value="1"/>
</dbReference>
<accession>A0A6H2HA75</accession>
<comment type="caution">
    <text evidence="7">Lacks conserved residue(s) required for the propagation of feature annotation.</text>
</comment>
<dbReference type="Gene3D" id="3.40.50.620">
    <property type="entry name" value="HUPs"/>
    <property type="match status" value="1"/>
</dbReference>
<evidence type="ECO:0000256" key="1">
    <source>
        <dbReference type="ARBA" id="ARBA00005188"/>
    </source>
</evidence>